<dbReference type="AlphaFoldDB" id="A0AAD6RCI2"/>
<evidence type="ECO:0000313" key="2">
    <source>
        <dbReference type="Proteomes" id="UP001164929"/>
    </source>
</evidence>
<gene>
    <name evidence="1" type="ORF">NC653_005562</name>
</gene>
<protein>
    <submittedName>
        <fullName evidence="1">Uncharacterized protein</fullName>
    </submittedName>
</protein>
<organism evidence="1 2">
    <name type="scientific">Populus alba x Populus x berolinensis</name>
    <dbReference type="NCBI Taxonomy" id="444605"/>
    <lineage>
        <taxon>Eukaryota</taxon>
        <taxon>Viridiplantae</taxon>
        <taxon>Streptophyta</taxon>
        <taxon>Embryophyta</taxon>
        <taxon>Tracheophyta</taxon>
        <taxon>Spermatophyta</taxon>
        <taxon>Magnoliopsida</taxon>
        <taxon>eudicotyledons</taxon>
        <taxon>Gunneridae</taxon>
        <taxon>Pentapetalae</taxon>
        <taxon>rosids</taxon>
        <taxon>fabids</taxon>
        <taxon>Malpighiales</taxon>
        <taxon>Salicaceae</taxon>
        <taxon>Saliceae</taxon>
        <taxon>Populus</taxon>
    </lineage>
</organism>
<comment type="caution">
    <text evidence="1">The sequence shown here is derived from an EMBL/GenBank/DDBJ whole genome shotgun (WGS) entry which is preliminary data.</text>
</comment>
<reference evidence="1" key="1">
    <citation type="journal article" date="2023" name="Mol. Ecol. Resour.">
        <title>Chromosome-level genome assembly of a triploid poplar Populus alba 'Berolinensis'.</title>
        <authorList>
            <person name="Chen S."/>
            <person name="Yu Y."/>
            <person name="Wang X."/>
            <person name="Wang S."/>
            <person name="Zhang T."/>
            <person name="Zhou Y."/>
            <person name="He R."/>
            <person name="Meng N."/>
            <person name="Wang Y."/>
            <person name="Liu W."/>
            <person name="Liu Z."/>
            <person name="Liu J."/>
            <person name="Guo Q."/>
            <person name="Huang H."/>
            <person name="Sederoff R.R."/>
            <person name="Wang G."/>
            <person name="Qu G."/>
            <person name="Chen S."/>
        </authorList>
    </citation>
    <scope>NUCLEOTIDE SEQUENCE</scope>
    <source>
        <strain evidence="1">SC-2020</strain>
    </source>
</reference>
<evidence type="ECO:0000313" key="1">
    <source>
        <dbReference type="EMBL" id="KAJ7006242.1"/>
    </source>
</evidence>
<dbReference type="Proteomes" id="UP001164929">
    <property type="component" value="Chromosome 2"/>
</dbReference>
<accession>A0AAD6RCI2</accession>
<dbReference type="EMBL" id="JAQIZT010000002">
    <property type="protein sequence ID" value="KAJ7006242.1"/>
    <property type="molecule type" value="Genomic_DNA"/>
</dbReference>
<keyword evidence="2" id="KW-1185">Reference proteome</keyword>
<sequence length="66" mass="7369">MENEHLMEEKNYAGERSAATPATSKIQNDIIGLALTDAQKLLGEYVIWLKSNSAHGGKLYKESFEK</sequence>
<proteinExistence type="predicted"/>
<name>A0AAD6RCI2_9ROSI</name>